<accession>A0A0R3TB78</accession>
<reference evidence="1" key="1">
    <citation type="submission" date="2017-02" db="UniProtKB">
        <authorList>
            <consortium name="WormBaseParasite"/>
        </authorList>
    </citation>
    <scope>IDENTIFICATION</scope>
</reference>
<evidence type="ECO:0000313" key="1">
    <source>
        <dbReference type="WBParaSite" id="HNAJ_0000431701-mRNA-1"/>
    </source>
</evidence>
<sequence>MRERHISFHTSPHRNGIKINKHNYITSTALHSNSNSPSSVETWSRDSSIKGIVVFVVSSDSPSRIDVNVCFPFSSSLIEPKLSEVSLKQV</sequence>
<dbReference type="WBParaSite" id="HNAJ_0000431701-mRNA-1">
    <property type="protein sequence ID" value="HNAJ_0000431701-mRNA-1"/>
    <property type="gene ID" value="HNAJ_0000431701"/>
</dbReference>
<proteinExistence type="predicted"/>
<protein>
    <submittedName>
        <fullName evidence="1">Ovule protein</fullName>
    </submittedName>
</protein>
<organism evidence="1">
    <name type="scientific">Rodentolepis nana</name>
    <name type="common">Dwarf tapeworm</name>
    <name type="synonym">Hymenolepis nana</name>
    <dbReference type="NCBI Taxonomy" id="102285"/>
    <lineage>
        <taxon>Eukaryota</taxon>
        <taxon>Metazoa</taxon>
        <taxon>Spiralia</taxon>
        <taxon>Lophotrochozoa</taxon>
        <taxon>Platyhelminthes</taxon>
        <taxon>Cestoda</taxon>
        <taxon>Eucestoda</taxon>
        <taxon>Cyclophyllidea</taxon>
        <taxon>Hymenolepididae</taxon>
        <taxon>Rodentolepis</taxon>
    </lineage>
</organism>
<dbReference type="AlphaFoldDB" id="A0A0R3TB78"/>
<name>A0A0R3TB78_RODNA</name>